<dbReference type="Proteomes" id="UP000236893">
    <property type="component" value="Unassembled WGS sequence"/>
</dbReference>
<dbReference type="EMBL" id="PQVF01000003">
    <property type="protein sequence ID" value="POY37906.1"/>
    <property type="molecule type" value="Genomic_DNA"/>
</dbReference>
<dbReference type="InterPro" id="IPR025590">
    <property type="entry name" value="DUF4348"/>
</dbReference>
<comment type="caution">
    <text evidence="2">The sequence shown here is derived from an EMBL/GenBank/DDBJ whole genome shotgun (WGS) entry which is preliminary data.</text>
</comment>
<proteinExistence type="predicted"/>
<dbReference type="PROSITE" id="PS51257">
    <property type="entry name" value="PROKAR_LIPOPROTEIN"/>
    <property type="match status" value="1"/>
</dbReference>
<organism evidence="2 3">
    <name type="scientific">Solitalea longa</name>
    <dbReference type="NCBI Taxonomy" id="2079460"/>
    <lineage>
        <taxon>Bacteria</taxon>
        <taxon>Pseudomonadati</taxon>
        <taxon>Bacteroidota</taxon>
        <taxon>Sphingobacteriia</taxon>
        <taxon>Sphingobacteriales</taxon>
        <taxon>Sphingobacteriaceae</taxon>
        <taxon>Solitalea</taxon>
    </lineage>
</organism>
<keyword evidence="1" id="KW-0732">Signal</keyword>
<evidence type="ECO:0000256" key="1">
    <source>
        <dbReference type="SAM" id="SignalP"/>
    </source>
</evidence>
<name>A0A2S5A5V7_9SPHI</name>
<gene>
    <name evidence="2" type="ORF">C3K47_05100</name>
</gene>
<evidence type="ECO:0008006" key="4">
    <source>
        <dbReference type="Google" id="ProtNLM"/>
    </source>
</evidence>
<evidence type="ECO:0000313" key="2">
    <source>
        <dbReference type="EMBL" id="POY37906.1"/>
    </source>
</evidence>
<dbReference type="RefSeq" id="WP_103788037.1">
    <property type="nucleotide sequence ID" value="NZ_PQVF01000003.1"/>
</dbReference>
<keyword evidence="3" id="KW-1185">Reference proteome</keyword>
<dbReference type="Pfam" id="PF14254">
    <property type="entry name" value="DUF4348"/>
    <property type="match status" value="1"/>
</dbReference>
<evidence type="ECO:0000313" key="3">
    <source>
        <dbReference type="Proteomes" id="UP000236893"/>
    </source>
</evidence>
<accession>A0A2S5A5V7</accession>
<dbReference type="AlphaFoldDB" id="A0A2S5A5V7"/>
<reference evidence="2 3" key="1">
    <citation type="submission" date="2018-01" db="EMBL/GenBank/DDBJ databases">
        <authorList>
            <person name="Gaut B.S."/>
            <person name="Morton B.R."/>
            <person name="Clegg M.T."/>
            <person name="Duvall M.R."/>
        </authorList>
    </citation>
    <scope>NUCLEOTIDE SEQUENCE [LARGE SCALE GENOMIC DNA]</scope>
    <source>
        <strain evidence="2 3">HR-AV</strain>
    </source>
</reference>
<feature type="chain" id="PRO_5015443482" description="DUF4348 domain-containing protein" evidence="1">
    <location>
        <begin position="21"/>
        <end position="151"/>
    </location>
</feature>
<dbReference type="OrthoDB" id="1043604at2"/>
<dbReference type="Gene3D" id="3.10.450.410">
    <property type="match status" value="1"/>
</dbReference>
<feature type="signal peptide" evidence="1">
    <location>
        <begin position="1"/>
        <end position="20"/>
    </location>
</feature>
<sequence>MKKCLILTLFSILLVSCNYFNSNKNGGNFTQTSIPKEVDSDFKLFLKYFNQDSVFQVSRVVFPFRERSADPDQQFDLIEKKISRAEYQKMDFTYDESSANKQYDSYRQHIRIKGNKAVIEYRGVENGIFIDCYFEKRNGKWMFVEMVDSST</sequence>
<protein>
    <recommendedName>
        <fullName evidence="4">DUF4348 domain-containing protein</fullName>
    </recommendedName>
</protein>